<dbReference type="EMBL" id="CP073721">
    <property type="protein sequence ID" value="UWZ37396.1"/>
    <property type="molecule type" value="Genomic_DNA"/>
</dbReference>
<keyword evidence="1" id="KW-1133">Transmembrane helix</keyword>
<dbReference type="Proteomes" id="UP001058271">
    <property type="component" value="Chromosome"/>
</dbReference>
<keyword evidence="1" id="KW-0812">Transmembrane</keyword>
<proteinExistence type="predicted"/>
<name>A0ABY5Z724_9ACTN</name>
<evidence type="ECO:0008006" key="4">
    <source>
        <dbReference type="Google" id="ProtNLM"/>
    </source>
</evidence>
<feature type="transmembrane region" description="Helical" evidence="1">
    <location>
        <begin position="48"/>
        <end position="69"/>
    </location>
</feature>
<organism evidence="2 3">
    <name type="scientific">Dactylosporangium roseum</name>
    <dbReference type="NCBI Taxonomy" id="47989"/>
    <lineage>
        <taxon>Bacteria</taxon>
        <taxon>Bacillati</taxon>
        <taxon>Actinomycetota</taxon>
        <taxon>Actinomycetes</taxon>
        <taxon>Micromonosporales</taxon>
        <taxon>Micromonosporaceae</taxon>
        <taxon>Dactylosporangium</taxon>
    </lineage>
</organism>
<evidence type="ECO:0000256" key="1">
    <source>
        <dbReference type="SAM" id="Phobius"/>
    </source>
</evidence>
<reference evidence="2" key="1">
    <citation type="submission" date="2021-04" db="EMBL/GenBank/DDBJ databases">
        <title>Biosynthetic gene clusters of Dactylosporangioum roseum.</title>
        <authorList>
            <person name="Hartkoorn R.C."/>
            <person name="Beaudoing E."/>
            <person name="Hot D."/>
            <person name="Moureu S."/>
        </authorList>
    </citation>
    <scope>NUCLEOTIDE SEQUENCE</scope>
    <source>
        <strain evidence="2">NRRL B-16295</strain>
    </source>
</reference>
<protein>
    <recommendedName>
        <fullName evidence="4">Integral membrane protein</fullName>
    </recommendedName>
</protein>
<dbReference type="RefSeq" id="WP_260726753.1">
    <property type="nucleotide sequence ID" value="NZ_BAAABS010000001.1"/>
</dbReference>
<accession>A0ABY5Z724</accession>
<keyword evidence="1" id="KW-0472">Membrane</keyword>
<evidence type="ECO:0000313" key="2">
    <source>
        <dbReference type="EMBL" id="UWZ37396.1"/>
    </source>
</evidence>
<gene>
    <name evidence="2" type="ORF">Drose_03690</name>
</gene>
<evidence type="ECO:0000313" key="3">
    <source>
        <dbReference type="Proteomes" id="UP001058271"/>
    </source>
</evidence>
<keyword evidence="3" id="KW-1185">Reference proteome</keyword>
<sequence length="282" mass="31075">MGTVIEYLRSRRIGVLRRGGTAIERALGAVGDETMRARGGPFWPADPWVHVLYGAGLTAAAIVALTINWLAPPPFARSLLGSIAATIFLVSGYALVRVPTRRGRAMRQFLTDPRDRVAFETAAADADRIRLTWPALERLGEPTDPTGILERALWDLAEALAERGKLRAVDRNLRQSVGEPIGAGSLFTAVTDRQAEITRRLTEVDAEVRRRTGQLRRLAQLCQEFLDHRAAQRRARMRVTAADALLGSIATRPDRGNEPAGTLTERTETVLAAYRDLADEFE</sequence>
<feature type="transmembrane region" description="Helical" evidence="1">
    <location>
        <begin position="75"/>
        <end position="96"/>
    </location>
</feature>